<dbReference type="Proteomes" id="UP000013827">
    <property type="component" value="Unassembled WGS sequence"/>
</dbReference>
<evidence type="ECO:0008006" key="4">
    <source>
        <dbReference type="Google" id="ProtNLM"/>
    </source>
</evidence>
<dbReference type="InterPro" id="IPR029044">
    <property type="entry name" value="Nucleotide-diphossugar_trans"/>
</dbReference>
<dbReference type="PANTHER" id="PTHR22916:SF3">
    <property type="entry name" value="UDP-GLCNAC:BETAGAL BETA-1,3-N-ACETYLGLUCOSAMINYLTRANSFERASE-LIKE PROTEIN 1"/>
    <property type="match status" value="1"/>
</dbReference>
<dbReference type="AlphaFoldDB" id="A0A0D3IU42"/>
<dbReference type="eggNOG" id="ENOG502SD8S">
    <property type="taxonomic scope" value="Eukaryota"/>
</dbReference>
<evidence type="ECO:0000256" key="1">
    <source>
        <dbReference type="SAM" id="MobiDB-lite"/>
    </source>
</evidence>
<keyword evidence="3" id="KW-1185">Reference proteome</keyword>
<reference evidence="2" key="2">
    <citation type="submission" date="2024-10" db="UniProtKB">
        <authorList>
            <consortium name="EnsemblProtists"/>
        </authorList>
    </citation>
    <scope>IDENTIFICATION</scope>
</reference>
<dbReference type="PaxDb" id="2903-EOD14777"/>
<dbReference type="PANTHER" id="PTHR22916">
    <property type="entry name" value="GLYCOSYLTRANSFERASE"/>
    <property type="match status" value="1"/>
</dbReference>
<dbReference type="SUPFAM" id="SSF53448">
    <property type="entry name" value="Nucleotide-diphospho-sugar transferases"/>
    <property type="match status" value="2"/>
</dbReference>
<dbReference type="RefSeq" id="XP_005767206.1">
    <property type="nucleotide sequence ID" value="XM_005767149.1"/>
</dbReference>
<dbReference type="HOGENOM" id="CLU_294827_0_0_1"/>
<feature type="region of interest" description="Disordered" evidence="1">
    <location>
        <begin position="765"/>
        <end position="805"/>
    </location>
</feature>
<dbReference type="GeneID" id="17261061"/>
<dbReference type="GO" id="GO:0016757">
    <property type="term" value="F:glycosyltransferase activity"/>
    <property type="evidence" value="ECO:0007669"/>
    <property type="project" value="UniProtKB-ARBA"/>
</dbReference>
<feature type="compositionally biased region" description="Low complexity" evidence="1">
    <location>
        <begin position="765"/>
        <end position="776"/>
    </location>
</feature>
<proteinExistence type="predicted"/>
<name>A0A0D3IU42_EMIH1</name>
<organism evidence="2 3">
    <name type="scientific">Emiliania huxleyi (strain CCMP1516)</name>
    <dbReference type="NCBI Taxonomy" id="280463"/>
    <lineage>
        <taxon>Eukaryota</taxon>
        <taxon>Haptista</taxon>
        <taxon>Haptophyta</taxon>
        <taxon>Prymnesiophyceae</taxon>
        <taxon>Isochrysidales</taxon>
        <taxon>Noelaerhabdaceae</taxon>
        <taxon>Emiliania</taxon>
    </lineage>
</organism>
<evidence type="ECO:0000313" key="2">
    <source>
        <dbReference type="EnsemblProtists" id="EOD14777"/>
    </source>
</evidence>
<evidence type="ECO:0000313" key="3">
    <source>
        <dbReference type="Proteomes" id="UP000013827"/>
    </source>
</evidence>
<feature type="compositionally biased region" description="Low complexity" evidence="1">
    <location>
        <begin position="788"/>
        <end position="797"/>
    </location>
</feature>
<dbReference type="EnsemblProtists" id="EOD14777">
    <property type="protein sequence ID" value="EOD14777"/>
    <property type="gene ID" value="EMIHUDRAFT_96452"/>
</dbReference>
<protein>
    <recommendedName>
        <fullName evidence="4">Glycosyltransferase 2-like domain-containing protein</fullName>
    </recommendedName>
</protein>
<accession>A0A0D3IU42</accession>
<sequence>MVTECSFDRAAALDGLAANLATLLEWSRLHHSDGIGFFLITNCAVYIDNIAPTVCCTQHDAVRCARYELKLLKTRAFADLLEFVADDSHSPTADDFAQVGTVHKTVSERQAAIVAEIVVSQRVIKRIDNLVTEALLKAFFSDDALRAIYREKADKVSGAGGTSVALLAAIRSDIAGVRPKLQRIVLETVGIKPFLAAGFGTQSGRVHSDFRRRYLRLTRANDWLEDERLNSTQLTALLHKFLSELTSASFRSDVDAALNAIVCAMRSAVITDMDEAAVLEGVGNANEDADTADSECRSLLSAIVEGELSDILNIQVTRRHDGSVHVSQEQYARRFVEQFREKLINRLRGPQPVRHANMPPYTPQLAERAGIAPAWDRADSPLGSGSPAEGEVLDASNHRQKAALRLVLERRHRQLPRHHATGLSQHRATPSSSVDVSFLVQYFCGRGRTARHARLASRFVRTLRESAEASGVSHEVLVNVDSPDVRDGDLAVLVPAVGPSGRVLLASNVGETRAYNNLARMARGTHLVLLQDDMQLRPGTGGWLRRSLGLFGSQAAARRPLGLLGFSEGVCCVECPTATHPHEVTRPRCVEPGTAEPAEAVACATMGPMMLARGLFLALGGFNESLSARGAPSTLLDCELSARVWLAGRAVFIAPPLVNPSAAEAHVAWRAPGIAAADGVRCAWVRSAFYSARVLPALAASVSAALLPPADPALAVDVSFLMQYWAGGRDGASKPQSAAGTLLSLLAAAAAAGVSSEVLVNDDSSVSSHTSHTSLSREAAVATDRPAAKGSASPAKGGPVGDAARLMRSAGPNGAVLLSPNVHELRGYNSLARLARGAVLIFLQDDDSPPAARPPHGPAWLYDEHVVGVQRIDDLPGWYPRCAERGSRARVEAARCVDVGPLFVRRSQFLQIGGFNESGVPRGEPGSARMALGLGLAPLALGLAPADRWAYGRTHVAWDHPKMEEGHKWRMLDYRQRYELPRSASRLAIERACRDLNGEFDCPVAEIARKPANKLDCAVVEAPGTCEV</sequence>
<reference evidence="3" key="1">
    <citation type="journal article" date="2013" name="Nature">
        <title>Pan genome of the phytoplankton Emiliania underpins its global distribution.</title>
        <authorList>
            <person name="Read B.A."/>
            <person name="Kegel J."/>
            <person name="Klute M.J."/>
            <person name="Kuo A."/>
            <person name="Lefebvre S.C."/>
            <person name="Maumus F."/>
            <person name="Mayer C."/>
            <person name="Miller J."/>
            <person name="Monier A."/>
            <person name="Salamov A."/>
            <person name="Young J."/>
            <person name="Aguilar M."/>
            <person name="Claverie J.M."/>
            <person name="Frickenhaus S."/>
            <person name="Gonzalez K."/>
            <person name="Herman E.K."/>
            <person name="Lin Y.C."/>
            <person name="Napier J."/>
            <person name="Ogata H."/>
            <person name="Sarno A.F."/>
            <person name="Shmutz J."/>
            <person name="Schroeder D."/>
            <person name="de Vargas C."/>
            <person name="Verret F."/>
            <person name="von Dassow P."/>
            <person name="Valentin K."/>
            <person name="Van de Peer Y."/>
            <person name="Wheeler G."/>
            <person name="Dacks J.B."/>
            <person name="Delwiche C.F."/>
            <person name="Dyhrman S.T."/>
            <person name="Glockner G."/>
            <person name="John U."/>
            <person name="Richards T."/>
            <person name="Worden A.Z."/>
            <person name="Zhang X."/>
            <person name="Grigoriev I.V."/>
            <person name="Allen A.E."/>
            <person name="Bidle K."/>
            <person name="Borodovsky M."/>
            <person name="Bowler C."/>
            <person name="Brownlee C."/>
            <person name="Cock J.M."/>
            <person name="Elias M."/>
            <person name="Gladyshev V.N."/>
            <person name="Groth M."/>
            <person name="Guda C."/>
            <person name="Hadaegh A."/>
            <person name="Iglesias-Rodriguez M.D."/>
            <person name="Jenkins J."/>
            <person name="Jones B.M."/>
            <person name="Lawson T."/>
            <person name="Leese F."/>
            <person name="Lindquist E."/>
            <person name="Lobanov A."/>
            <person name="Lomsadze A."/>
            <person name="Malik S.B."/>
            <person name="Marsh M.E."/>
            <person name="Mackinder L."/>
            <person name="Mock T."/>
            <person name="Mueller-Roeber B."/>
            <person name="Pagarete A."/>
            <person name="Parker M."/>
            <person name="Probert I."/>
            <person name="Quesneville H."/>
            <person name="Raines C."/>
            <person name="Rensing S.A."/>
            <person name="Riano-Pachon D.M."/>
            <person name="Richier S."/>
            <person name="Rokitta S."/>
            <person name="Shiraiwa Y."/>
            <person name="Soanes D.M."/>
            <person name="van der Giezen M."/>
            <person name="Wahlund T.M."/>
            <person name="Williams B."/>
            <person name="Wilson W."/>
            <person name="Wolfe G."/>
            <person name="Wurch L.L."/>
        </authorList>
    </citation>
    <scope>NUCLEOTIDE SEQUENCE</scope>
</reference>
<dbReference type="KEGG" id="ehx:EMIHUDRAFT_96452"/>